<dbReference type="NCBIfam" id="TIGR00435">
    <property type="entry name" value="cysS"/>
    <property type="match status" value="1"/>
</dbReference>
<keyword evidence="10" id="KW-0963">Cytoplasm</keyword>
<keyword evidence="8 10" id="KW-0030">Aminoacyl-tRNA synthetase</keyword>
<dbReference type="Proteomes" id="UP000326331">
    <property type="component" value="Chromosome"/>
</dbReference>
<dbReference type="HAMAP" id="MF_00041">
    <property type="entry name" value="Cys_tRNA_synth"/>
    <property type="match status" value="1"/>
</dbReference>
<feature type="short sequence motif" description="'KMSKS' region" evidence="10">
    <location>
        <begin position="352"/>
        <end position="356"/>
    </location>
</feature>
<dbReference type="PANTHER" id="PTHR10890">
    <property type="entry name" value="CYSTEINYL-TRNA SYNTHETASE"/>
    <property type="match status" value="1"/>
</dbReference>
<comment type="similarity">
    <text evidence="10">Belongs to the class-I aminoacyl-tRNA synthetase family.</text>
</comment>
<keyword evidence="5 10" id="KW-0862">Zinc</keyword>
<evidence type="ECO:0000256" key="7">
    <source>
        <dbReference type="ARBA" id="ARBA00022917"/>
    </source>
</evidence>
<feature type="domain" description="tRNA synthetases class I catalytic" evidence="12">
    <location>
        <begin position="98"/>
        <end position="397"/>
    </location>
</feature>
<evidence type="ECO:0000313" key="13">
    <source>
        <dbReference type="EMBL" id="QFG04204.1"/>
    </source>
</evidence>
<evidence type="ECO:0000256" key="1">
    <source>
        <dbReference type="ARBA" id="ARBA00011245"/>
    </source>
</evidence>
<evidence type="ECO:0000259" key="12">
    <source>
        <dbReference type="Pfam" id="PF01406"/>
    </source>
</evidence>
<feature type="short sequence motif" description="'HIGH' region" evidence="10">
    <location>
        <begin position="113"/>
        <end position="123"/>
    </location>
</feature>
<feature type="binding site" evidence="10">
    <location>
        <position position="319"/>
    </location>
    <ligand>
        <name>Zn(2+)</name>
        <dbReference type="ChEBI" id="CHEBI:29105"/>
    </ligand>
</feature>
<proteinExistence type="inferred from homology"/>
<feature type="binding site" evidence="10">
    <location>
        <position position="355"/>
    </location>
    <ligand>
        <name>ATP</name>
        <dbReference type="ChEBI" id="CHEBI:30616"/>
    </ligand>
</feature>
<comment type="subunit">
    <text evidence="1 10">Monomer.</text>
</comment>
<feature type="binding site" evidence="10">
    <location>
        <position position="111"/>
    </location>
    <ligand>
        <name>Zn(2+)</name>
        <dbReference type="ChEBI" id="CHEBI:29105"/>
    </ligand>
</feature>
<dbReference type="Gene3D" id="1.20.120.640">
    <property type="entry name" value="Anticodon-binding domain of a subclass of class I aminoacyl-tRNA synthetases"/>
    <property type="match status" value="1"/>
</dbReference>
<dbReference type="EMBL" id="CP042829">
    <property type="protein sequence ID" value="QFG04204.1"/>
    <property type="molecule type" value="Genomic_DNA"/>
</dbReference>
<evidence type="ECO:0000256" key="2">
    <source>
        <dbReference type="ARBA" id="ARBA00022598"/>
    </source>
</evidence>
<keyword evidence="6 10" id="KW-0067">ATP-binding</keyword>
<sequence length="486" mass="53896">MRRSGASTVSTDSRRGSTASARPCTKEFGRSARTPTRCFPPCSGTTTSGSPNSWQAGCSPDGCEQQPSLCYANRSHRRGASIVPFRLFTSLGNEVREFRTVSPGEVRMYVCGVTPYDVTHLGHAFSYVQFDTLRRYLTWLGYRVRYVQNVTDIDDDMIMVSKRQGGRPIAEIRDENDAILRADLDRLNVLRPTVYPYATDHIPEIIETTRRLIDRGHAYVVDGDVFFDVASFPRYGRLNGLTLEELGKRENPESKRAYKKRGHLDFLLWQQVDPGDPSWDSPWGPGRPGWSIECTAMAVKHLGTQIDIHGGGSDLKYPHHENEIAQAECAYDVEPFCGWWVHNGMLQLDGVKMSKSLGNLVLARDLMQRVEPDHLRLYLLSTHIRADANYTEGALDRLRDRYERLKGAAARAGEAEADGAVFAQILERLDDDFDVPGALDAADASAHRVLTGTGDAAEAAAVRKALQLLGFAFAGARGPANGDFSP</sequence>
<evidence type="ECO:0000256" key="4">
    <source>
        <dbReference type="ARBA" id="ARBA00022741"/>
    </source>
</evidence>
<reference evidence="13 14" key="1">
    <citation type="submission" date="2019-10" db="EMBL/GenBank/DDBJ databases">
        <title>Thermopilla bonchosmolovskayae gen. nov., sp. nov., a moderately thermophilic Chloroflexi bacterium from a Chukotka hot spring (Arctic, Russia), representing a novel classis Thermopillaia, which include previously uncultivated lineage OLB14.</title>
        <authorList>
            <person name="Kochetkova T.V."/>
            <person name="Zayulina K.S."/>
            <person name="Zhigarkov V.S."/>
            <person name="Minaev N.V."/>
            <person name="Novikov A."/>
            <person name="Toshchakov S.V."/>
            <person name="Elcheninov A.G."/>
            <person name="Kublanov I.V."/>
        </authorList>
    </citation>
    <scope>NUCLEOTIDE SEQUENCE [LARGE SCALE GENOMIC DNA]</scope>
    <source>
        <strain evidence="13 14">3753O</strain>
    </source>
</reference>
<feature type="binding site" evidence="10">
    <location>
        <position position="294"/>
    </location>
    <ligand>
        <name>Zn(2+)</name>
        <dbReference type="ChEBI" id="CHEBI:29105"/>
    </ligand>
</feature>
<feature type="region of interest" description="Disordered" evidence="11">
    <location>
        <begin position="1"/>
        <end position="34"/>
    </location>
</feature>
<keyword evidence="7 10" id="KW-0648">Protein biosynthesis</keyword>
<comment type="subcellular location">
    <subcellularLocation>
        <location evidence="10">Cytoplasm</location>
    </subcellularLocation>
</comment>
<keyword evidence="14" id="KW-1185">Reference proteome</keyword>
<accession>A0ABX6C8D9</accession>
<evidence type="ECO:0000256" key="5">
    <source>
        <dbReference type="ARBA" id="ARBA00022833"/>
    </source>
</evidence>
<keyword evidence="4 10" id="KW-0547">Nucleotide-binding</keyword>
<gene>
    <name evidence="10" type="primary">cysS</name>
    <name evidence="13" type="ORF">Tbon_13285</name>
</gene>
<evidence type="ECO:0000256" key="10">
    <source>
        <dbReference type="HAMAP-Rule" id="MF_00041"/>
    </source>
</evidence>
<dbReference type="GO" id="GO:0004817">
    <property type="term" value="F:cysteine-tRNA ligase activity"/>
    <property type="evidence" value="ECO:0007669"/>
    <property type="project" value="UniProtKB-EC"/>
</dbReference>
<dbReference type="InterPro" id="IPR014729">
    <property type="entry name" value="Rossmann-like_a/b/a_fold"/>
</dbReference>
<feature type="compositionally biased region" description="Polar residues" evidence="11">
    <location>
        <begin position="1"/>
        <end position="20"/>
    </location>
</feature>
<comment type="catalytic activity">
    <reaction evidence="9 10">
        <text>tRNA(Cys) + L-cysteine + ATP = L-cysteinyl-tRNA(Cys) + AMP + diphosphate</text>
        <dbReference type="Rhea" id="RHEA:17773"/>
        <dbReference type="Rhea" id="RHEA-COMP:9661"/>
        <dbReference type="Rhea" id="RHEA-COMP:9679"/>
        <dbReference type="ChEBI" id="CHEBI:30616"/>
        <dbReference type="ChEBI" id="CHEBI:33019"/>
        <dbReference type="ChEBI" id="CHEBI:35235"/>
        <dbReference type="ChEBI" id="CHEBI:78442"/>
        <dbReference type="ChEBI" id="CHEBI:78517"/>
        <dbReference type="ChEBI" id="CHEBI:456215"/>
        <dbReference type="EC" id="6.1.1.16"/>
    </reaction>
</comment>
<dbReference type="PRINTS" id="PR00983">
    <property type="entry name" value="TRNASYNTHCYS"/>
</dbReference>
<dbReference type="EC" id="6.1.1.16" evidence="10"/>
<evidence type="ECO:0000256" key="11">
    <source>
        <dbReference type="SAM" id="MobiDB-lite"/>
    </source>
</evidence>
<evidence type="ECO:0000256" key="8">
    <source>
        <dbReference type="ARBA" id="ARBA00023146"/>
    </source>
</evidence>
<evidence type="ECO:0000256" key="6">
    <source>
        <dbReference type="ARBA" id="ARBA00022840"/>
    </source>
</evidence>
<keyword evidence="2 10" id="KW-0436">Ligase</keyword>
<dbReference type="InterPro" id="IPR015803">
    <property type="entry name" value="Cys-tRNA-ligase"/>
</dbReference>
<protein>
    <recommendedName>
        <fullName evidence="10">Cysteine--tRNA ligase</fullName>
        <ecNumber evidence="10">6.1.1.16</ecNumber>
    </recommendedName>
    <alternativeName>
        <fullName evidence="10">Cysteinyl-tRNA synthetase</fullName>
        <shortName evidence="10">CysRS</shortName>
    </alternativeName>
</protein>
<dbReference type="Gene3D" id="3.40.50.620">
    <property type="entry name" value="HUPs"/>
    <property type="match status" value="1"/>
</dbReference>
<evidence type="ECO:0000256" key="9">
    <source>
        <dbReference type="ARBA" id="ARBA00047398"/>
    </source>
</evidence>
<evidence type="ECO:0000313" key="14">
    <source>
        <dbReference type="Proteomes" id="UP000326331"/>
    </source>
</evidence>
<dbReference type="Pfam" id="PF01406">
    <property type="entry name" value="tRNA-synt_1e"/>
    <property type="match status" value="1"/>
</dbReference>
<comment type="cofactor">
    <cofactor evidence="10">
        <name>Zn(2+)</name>
        <dbReference type="ChEBI" id="CHEBI:29105"/>
    </cofactor>
    <text evidence="10">Binds 1 zinc ion per subunit.</text>
</comment>
<dbReference type="PANTHER" id="PTHR10890:SF3">
    <property type="entry name" value="CYSTEINE--TRNA LIGASE, CYTOPLASMIC"/>
    <property type="match status" value="1"/>
</dbReference>
<name>A0ABX6C8D9_9CHLR</name>
<feature type="binding site" evidence="10">
    <location>
        <position position="323"/>
    </location>
    <ligand>
        <name>Zn(2+)</name>
        <dbReference type="ChEBI" id="CHEBI:29105"/>
    </ligand>
</feature>
<keyword evidence="3 10" id="KW-0479">Metal-binding</keyword>
<dbReference type="CDD" id="cd00672">
    <property type="entry name" value="CysRS_core"/>
    <property type="match status" value="1"/>
</dbReference>
<dbReference type="SUPFAM" id="SSF52374">
    <property type="entry name" value="Nucleotidylyl transferase"/>
    <property type="match status" value="1"/>
</dbReference>
<organism evidence="13 14">
    <name type="scientific">Tepidiforma bonchosmolovskayae</name>
    <dbReference type="NCBI Taxonomy" id="2601677"/>
    <lineage>
        <taxon>Bacteria</taxon>
        <taxon>Bacillati</taxon>
        <taxon>Chloroflexota</taxon>
        <taxon>Tepidiformia</taxon>
        <taxon>Tepidiformales</taxon>
        <taxon>Tepidiformaceae</taxon>
        <taxon>Tepidiforma</taxon>
    </lineage>
</organism>
<evidence type="ECO:0000256" key="3">
    <source>
        <dbReference type="ARBA" id="ARBA00022723"/>
    </source>
</evidence>
<dbReference type="InterPro" id="IPR032678">
    <property type="entry name" value="tRNA-synt_1_cat_dom"/>
</dbReference>
<dbReference type="InterPro" id="IPR024909">
    <property type="entry name" value="Cys-tRNA/MSH_ligase"/>
</dbReference>